<sequence length="122" mass="14357">MDNKPHNADIAQRVFDWYDAKWNLRTPFSQKKPLTPDTSLSTGNYPWIWEDGLEIMEEYFELFNVDSSGFNFMRYWPQEIGVTSAVLGWLCPRSKKRKYQEPEALTIAMLMESARVGRWLDG</sequence>
<dbReference type="InterPro" id="IPR010862">
    <property type="entry name" value="DUF1493"/>
</dbReference>
<dbReference type="AlphaFoldDB" id="A0A448S039"/>
<accession>A0A448S039</accession>
<protein>
    <submittedName>
        <fullName evidence="1">Protein of uncharacterized function (DUF1493)</fullName>
    </submittedName>
</protein>
<evidence type="ECO:0000313" key="2">
    <source>
        <dbReference type="Proteomes" id="UP000281904"/>
    </source>
</evidence>
<dbReference type="RefSeq" id="WP_126530162.1">
    <property type="nucleotide sequence ID" value="NZ_CBIFXG010000002.1"/>
</dbReference>
<dbReference type="Proteomes" id="UP000281904">
    <property type="component" value="Chromosome"/>
</dbReference>
<organism evidence="1 2">
    <name type="scientific">Serratia rubidaea</name>
    <name type="common">Serratia marinorubra</name>
    <dbReference type="NCBI Taxonomy" id="61652"/>
    <lineage>
        <taxon>Bacteria</taxon>
        <taxon>Pseudomonadati</taxon>
        <taxon>Pseudomonadota</taxon>
        <taxon>Gammaproteobacteria</taxon>
        <taxon>Enterobacterales</taxon>
        <taxon>Yersiniaceae</taxon>
        <taxon>Serratia</taxon>
    </lineage>
</organism>
<reference evidence="1 2" key="1">
    <citation type="submission" date="2018-12" db="EMBL/GenBank/DDBJ databases">
        <authorList>
            <consortium name="Pathogen Informatics"/>
        </authorList>
    </citation>
    <scope>NUCLEOTIDE SEQUENCE [LARGE SCALE GENOMIC DNA]</scope>
    <source>
        <strain evidence="1 2">NCTC10036</strain>
    </source>
</reference>
<gene>
    <name evidence="1" type="ORF">NCTC10036_00091</name>
</gene>
<dbReference type="Pfam" id="PF07377">
    <property type="entry name" value="DUF1493"/>
    <property type="match status" value="1"/>
</dbReference>
<evidence type="ECO:0000313" key="1">
    <source>
        <dbReference type="EMBL" id="VEI61127.1"/>
    </source>
</evidence>
<name>A0A448S039_SERRU</name>
<proteinExistence type="predicted"/>
<dbReference type="EMBL" id="LR134493">
    <property type="protein sequence ID" value="VEI61127.1"/>
    <property type="molecule type" value="Genomic_DNA"/>
</dbReference>